<dbReference type="EMBL" id="JANPWB010000015">
    <property type="protein sequence ID" value="KAJ1089954.1"/>
    <property type="molecule type" value="Genomic_DNA"/>
</dbReference>
<dbReference type="AlphaFoldDB" id="A0AAV7LHJ2"/>
<evidence type="ECO:0000256" key="1">
    <source>
        <dbReference type="SAM" id="MobiDB-lite"/>
    </source>
</evidence>
<dbReference type="Proteomes" id="UP001066276">
    <property type="component" value="Chromosome 11"/>
</dbReference>
<evidence type="ECO:0000313" key="2">
    <source>
        <dbReference type="EMBL" id="KAJ1089954.1"/>
    </source>
</evidence>
<protein>
    <submittedName>
        <fullName evidence="2">Uncharacterized protein</fullName>
    </submittedName>
</protein>
<comment type="caution">
    <text evidence="2">The sequence shown here is derived from an EMBL/GenBank/DDBJ whole genome shotgun (WGS) entry which is preliminary data.</text>
</comment>
<sequence>MRGTSSIVAECNPQFQEDNQYLQPGSTQTSVPSAPHTEGRQAPSEVIQHKRVTDVKDRSSIRLGRSGKITPIDHNKDQLAVTGSQVLSGAATPPTHHSESPNDALYSVGMRWVAPKKQAQASVIQGDTLFMVEVPKLSQGVMETPDSLLNKVIYWLRAQRECLSVIHADIEEVDRHWE</sequence>
<keyword evidence="3" id="KW-1185">Reference proteome</keyword>
<proteinExistence type="predicted"/>
<name>A0AAV7LHJ2_PLEWA</name>
<feature type="region of interest" description="Disordered" evidence="1">
    <location>
        <begin position="1"/>
        <end position="47"/>
    </location>
</feature>
<gene>
    <name evidence="2" type="ORF">NDU88_003094</name>
</gene>
<reference evidence="2" key="1">
    <citation type="journal article" date="2022" name="bioRxiv">
        <title>Sequencing and chromosome-scale assembly of the giantPleurodeles waltlgenome.</title>
        <authorList>
            <person name="Brown T."/>
            <person name="Elewa A."/>
            <person name="Iarovenko S."/>
            <person name="Subramanian E."/>
            <person name="Araus A.J."/>
            <person name="Petzold A."/>
            <person name="Susuki M."/>
            <person name="Suzuki K.-i.T."/>
            <person name="Hayashi T."/>
            <person name="Toyoda A."/>
            <person name="Oliveira C."/>
            <person name="Osipova E."/>
            <person name="Leigh N.D."/>
            <person name="Simon A."/>
            <person name="Yun M.H."/>
        </authorList>
    </citation>
    <scope>NUCLEOTIDE SEQUENCE</scope>
    <source>
        <strain evidence="2">20211129_DDA</strain>
        <tissue evidence="2">Liver</tissue>
    </source>
</reference>
<evidence type="ECO:0000313" key="3">
    <source>
        <dbReference type="Proteomes" id="UP001066276"/>
    </source>
</evidence>
<accession>A0AAV7LHJ2</accession>
<feature type="compositionally biased region" description="Polar residues" evidence="1">
    <location>
        <begin position="1"/>
        <end position="32"/>
    </location>
</feature>
<organism evidence="2 3">
    <name type="scientific">Pleurodeles waltl</name>
    <name type="common">Iberian ribbed newt</name>
    <dbReference type="NCBI Taxonomy" id="8319"/>
    <lineage>
        <taxon>Eukaryota</taxon>
        <taxon>Metazoa</taxon>
        <taxon>Chordata</taxon>
        <taxon>Craniata</taxon>
        <taxon>Vertebrata</taxon>
        <taxon>Euteleostomi</taxon>
        <taxon>Amphibia</taxon>
        <taxon>Batrachia</taxon>
        <taxon>Caudata</taxon>
        <taxon>Salamandroidea</taxon>
        <taxon>Salamandridae</taxon>
        <taxon>Pleurodelinae</taxon>
        <taxon>Pleurodeles</taxon>
    </lineage>
</organism>